<gene>
    <name evidence="2" type="ORF">RGQ29_030014</name>
</gene>
<proteinExistence type="predicted"/>
<evidence type="ECO:0000313" key="3">
    <source>
        <dbReference type="Proteomes" id="UP001324115"/>
    </source>
</evidence>
<reference evidence="2 3" key="1">
    <citation type="journal article" date="2023" name="G3 (Bethesda)">
        <title>A haplotype-resolved chromosome-scale genome for Quercus rubra L. provides insights into the genetics of adaptive traits for red oak species.</title>
        <authorList>
            <person name="Kapoor B."/>
            <person name="Jenkins J."/>
            <person name="Schmutz J."/>
            <person name="Zhebentyayeva T."/>
            <person name="Kuelheim C."/>
            <person name="Coggeshall M."/>
            <person name="Heim C."/>
            <person name="Lasky J.R."/>
            <person name="Leites L."/>
            <person name="Islam-Faridi N."/>
            <person name="Romero-Severson J."/>
            <person name="DeLeo V.L."/>
            <person name="Lucas S.M."/>
            <person name="Lazic D."/>
            <person name="Gailing O."/>
            <person name="Carlson J."/>
            <person name="Staton M."/>
        </authorList>
    </citation>
    <scope>NUCLEOTIDE SEQUENCE [LARGE SCALE GENOMIC DNA]</scope>
    <source>
        <strain evidence="2">Pseudo-F2</strain>
    </source>
</reference>
<accession>A0AAN7EGE6</accession>
<organism evidence="2 3">
    <name type="scientific">Quercus rubra</name>
    <name type="common">Northern red oak</name>
    <name type="synonym">Quercus borealis</name>
    <dbReference type="NCBI Taxonomy" id="3512"/>
    <lineage>
        <taxon>Eukaryota</taxon>
        <taxon>Viridiplantae</taxon>
        <taxon>Streptophyta</taxon>
        <taxon>Embryophyta</taxon>
        <taxon>Tracheophyta</taxon>
        <taxon>Spermatophyta</taxon>
        <taxon>Magnoliopsida</taxon>
        <taxon>eudicotyledons</taxon>
        <taxon>Gunneridae</taxon>
        <taxon>Pentapetalae</taxon>
        <taxon>rosids</taxon>
        <taxon>fabids</taxon>
        <taxon>Fagales</taxon>
        <taxon>Fagaceae</taxon>
        <taxon>Quercus</taxon>
    </lineage>
</organism>
<sequence>MLDFQPPSSEGEEGGEEEEEIPSPHHVGSSSSFFMETYPHFRQYNVMNPDGTYSSMPLNRLEHTPNVNWPNPVDMDLVEESMQMIGGLQSLAHTQSSQYVLNEVSWVCNDAF</sequence>
<protein>
    <submittedName>
        <fullName evidence="2">Uncharacterized protein</fullName>
    </submittedName>
</protein>
<evidence type="ECO:0000313" key="2">
    <source>
        <dbReference type="EMBL" id="KAK4571422.1"/>
    </source>
</evidence>
<name>A0AAN7EGE6_QUERU</name>
<feature type="compositionally biased region" description="Acidic residues" evidence="1">
    <location>
        <begin position="10"/>
        <end position="21"/>
    </location>
</feature>
<dbReference type="Proteomes" id="UP001324115">
    <property type="component" value="Unassembled WGS sequence"/>
</dbReference>
<dbReference type="AlphaFoldDB" id="A0AAN7EGE6"/>
<keyword evidence="3" id="KW-1185">Reference proteome</keyword>
<feature type="region of interest" description="Disordered" evidence="1">
    <location>
        <begin position="1"/>
        <end position="31"/>
    </location>
</feature>
<comment type="caution">
    <text evidence="2">The sequence shown here is derived from an EMBL/GenBank/DDBJ whole genome shotgun (WGS) entry which is preliminary data.</text>
</comment>
<evidence type="ECO:0000256" key="1">
    <source>
        <dbReference type="SAM" id="MobiDB-lite"/>
    </source>
</evidence>
<dbReference type="EMBL" id="JAXUIC010000009">
    <property type="protein sequence ID" value="KAK4571422.1"/>
    <property type="molecule type" value="Genomic_DNA"/>
</dbReference>